<keyword evidence="8" id="KW-0443">Lipid metabolism</keyword>
<keyword evidence="3" id="KW-0444">Lipid biosynthesis</keyword>
<dbReference type="GO" id="GO:0019432">
    <property type="term" value="P:triglyceride biosynthetic process"/>
    <property type="evidence" value="ECO:0007669"/>
    <property type="project" value="TreeGrafter"/>
</dbReference>
<keyword evidence="6 11" id="KW-0256">Endoplasmic reticulum</keyword>
<evidence type="ECO:0000256" key="12">
    <source>
        <dbReference type="SAM" id="MobiDB-lite"/>
    </source>
</evidence>
<gene>
    <name evidence="13" type="primary">DGTT8</name>
</gene>
<keyword evidence="4 11" id="KW-0808">Transferase</keyword>
<sequence length="410" mass="45811">MGLGPGPKPSFREVGIAAEDQVCATVSLCTTSDTEADSLCPPKAAVLDRSPSVSSIDEGLPDPRAPSTPTKDREGANLHVSTICAAHGLMAGKYETGVRYFTDPASEHPYWRFFETAIVVLTTFGYMGFLHIFLVFMILSFFNRAAAILVAVALASVLLPAEPLRWPPLLNSPLLAAWRRYFQFSIAFDCPIDLKGKYIFAEFPHGVFPLSQHLAITLTDKVWPGMDIYSIAASSIFRVPMWRHVMSWIGARPATARNFKKLLKRGSVGLVPGGIAEMYILEEHAETVKIKDRKGFVRIAVEKGVPIVPVYHFGNSQLFRWGPKSWEKAARKWRMAVGFIRGRWNLPLPEQVPLFMVVGKPIPVKQLKPTDPGYHQAVDEAHAALVLALEELYYRYRGHYGWNDRPLIIH</sequence>
<keyword evidence="5 11" id="KW-0812">Transmembrane</keyword>
<evidence type="ECO:0000256" key="1">
    <source>
        <dbReference type="ARBA" id="ARBA00004477"/>
    </source>
</evidence>
<feature type="transmembrane region" description="Helical" evidence="11">
    <location>
        <begin position="145"/>
        <end position="161"/>
    </location>
</feature>
<organism evidence="13">
    <name type="scientific">Chromochloris zofingiensis</name>
    <dbReference type="NCBI Taxonomy" id="31302"/>
    <lineage>
        <taxon>Eukaryota</taxon>
        <taxon>Viridiplantae</taxon>
        <taxon>Chlorophyta</taxon>
        <taxon>core chlorophytes</taxon>
        <taxon>Chlorophyceae</taxon>
        <taxon>CS clade</taxon>
        <taxon>Sphaeropleales</taxon>
        <taxon>Chromochloridaceae</taxon>
        <taxon>Chromochloris</taxon>
    </lineage>
</organism>
<comment type="similarity">
    <text evidence="2 11">Belongs to the diacylglycerol acyltransferase family.</text>
</comment>
<dbReference type="EC" id="2.3.1.-" evidence="11"/>
<dbReference type="PANTHER" id="PTHR12317">
    <property type="entry name" value="DIACYLGLYCEROL O-ACYLTRANSFERASE"/>
    <property type="match status" value="1"/>
</dbReference>
<feature type="region of interest" description="Disordered" evidence="12">
    <location>
        <begin position="43"/>
        <end position="74"/>
    </location>
</feature>
<evidence type="ECO:0000256" key="7">
    <source>
        <dbReference type="ARBA" id="ARBA00022989"/>
    </source>
</evidence>
<evidence type="ECO:0000256" key="8">
    <source>
        <dbReference type="ARBA" id="ARBA00023098"/>
    </source>
</evidence>
<dbReference type="CDD" id="cd07987">
    <property type="entry name" value="LPLAT_MGAT-like"/>
    <property type="match status" value="1"/>
</dbReference>
<name>A0A411PNG5_9CHLO</name>
<evidence type="ECO:0000256" key="5">
    <source>
        <dbReference type="ARBA" id="ARBA00022692"/>
    </source>
</evidence>
<dbReference type="SUPFAM" id="SSF69593">
    <property type="entry name" value="Glycerol-3-phosphate (1)-acyltransferase"/>
    <property type="match status" value="1"/>
</dbReference>
<keyword evidence="7 11" id="KW-1133">Transmembrane helix</keyword>
<evidence type="ECO:0000256" key="3">
    <source>
        <dbReference type="ARBA" id="ARBA00022516"/>
    </source>
</evidence>
<keyword evidence="9 11" id="KW-0472">Membrane</keyword>
<dbReference type="InterPro" id="IPR007130">
    <property type="entry name" value="DAGAT"/>
</dbReference>
<dbReference type="GO" id="GO:0005789">
    <property type="term" value="C:endoplasmic reticulum membrane"/>
    <property type="evidence" value="ECO:0007669"/>
    <property type="project" value="UniProtKB-SubCell"/>
</dbReference>
<proteinExistence type="evidence at transcript level"/>
<evidence type="ECO:0000256" key="6">
    <source>
        <dbReference type="ARBA" id="ARBA00022824"/>
    </source>
</evidence>
<reference evidence="13" key="1">
    <citation type="submission" date="2018-06" db="EMBL/GenBank/DDBJ databases">
        <authorList>
            <person name="Mao X."/>
            <person name="Liu J."/>
            <person name="Chen F."/>
        </authorList>
    </citation>
    <scope>NUCLEOTIDE SEQUENCE</scope>
</reference>
<evidence type="ECO:0000256" key="10">
    <source>
        <dbReference type="ARBA" id="ARBA00023315"/>
    </source>
</evidence>
<keyword evidence="10 13" id="KW-0012">Acyltransferase</keyword>
<dbReference type="GO" id="GO:0004144">
    <property type="term" value="F:diacylglycerol O-acyltransferase activity"/>
    <property type="evidence" value="ECO:0007669"/>
    <property type="project" value="UniProtKB-ARBA"/>
</dbReference>
<accession>A0A411PNG5</accession>
<evidence type="ECO:0000256" key="9">
    <source>
        <dbReference type="ARBA" id="ARBA00023136"/>
    </source>
</evidence>
<dbReference type="AlphaFoldDB" id="A0A411PNG5"/>
<evidence type="ECO:0000256" key="4">
    <source>
        <dbReference type="ARBA" id="ARBA00022679"/>
    </source>
</evidence>
<dbReference type="EMBL" id="MH523428">
    <property type="protein sequence ID" value="QBG05562.1"/>
    <property type="molecule type" value="mRNA"/>
</dbReference>
<evidence type="ECO:0000256" key="11">
    <source>
        <dbReference type="RuleBase" id="RU367023"/>
    </source>
</evidence>
<evidence type="ECO:0000256" key="2">
    <source>
        <dbReference type="ARBA" id="ARBA00005420"/>
    </source>
</evidence>
<comment type="subcellular location">
    <subcellularLocation>
        <location evidence="1 11">Endoplasmic reticulum membrane</location>
        <topology evidence="1 11">Multi-pass membrane protein</topology>
    </subcellularLocation>
</comment>
<feature type="transmembrane region" description="Helical" evidence="11">
    <location>
        <begin position="117"/>
        <end position="139"/>
    </location>
</feature>
<dbReference type="PANTHER" id="PTHR12317:SF63">
    <property type="entry name" value="DIACYLGLYCEROL O-ACYLTRANSFERASE 2"/>
    <property type="match status" value="1"/>
</dbReference>
<protein>
    <recommendedName>
        <fullName evidence="11">Acyltransferase</fullName>
        <ecNumber evidence="11">2.3.1.-</ecNumber>
    </recommendedName>
</protein>
<evidence type="ECO:0000313" key="13">
    <source>
        <dbReference type="EMBL" id="QBG05562.1"/>
    </source>
</evidence>
<dbReference type="Pfam" id="PF03982">
    <property type="entry name" value="DAGAT"/>
    <property type="match status" value="1"/>
</dbReference>